<dbReference type="Proteomes" id="UP001150259">
    <property type="component" value="Unassembled WGS sequence"/>
</dbReference>
<keyword evidence="2" id="KW-0813">Transport</keyword>
<feature type="transmembrane region" description="Helical" evidence="7">
    <location>
        <begin position="12"/>
        <end position="36"/>
    </location>
</feature>
<feature type="domain" description="Major facilitator superfamily (MFS) profile" evidence="8">
    <location>
        <begin position="13"/>
        <end position="499"/>
    </location>
</feature>
<feature type="transmembrane region" description="Helical" evidence="7">
    <location>
        <begin position="48"/>
        <end position="67"/>
    </location>
</feature>
<feature type="transmembrane region" description="Helical" evidence="7">
    <location>
        <begin position="104"/>
        <end position="129"/>
    </location>
</feature>
<feature type="transmembrane region" description="Helical" evidence="7">
    <location>
        <begin position="355"/>
        <end position="381"/>
    </location>
</feature>
<evidence type="ECO:0000256" key="1">
    <source>
        <dbReference type="ARBA" id="ARBA00004651"/>
    </source>
</evidence>
<evidence type="ECO:0000256" key="6">
    <source>
        <dbReference type="ARBA" id="ARBA00023136"/>
    </source>
</evidence>
<feature type="transmembrane region" description="Helical" evidence="7">
    <location>
        <begin position="200"/>
        <end position="218"/>
    </location>
</feature>
<gene>
    <name evidence="9" type="ORF">OO014_14925</name>
</gene>
<keyword evidence="3" id="KW-1003">Cell membrane</keyword>
<keyword evidence="10" id="KW-1185">Reference proteome</keyword>
<feature type="transmembrane region" description="Helical" evidence="7">
    <location>
        <begin position="167"/>
        <end position="188"/>
    </location>
</feature>
<dbReference type="PANTHER" id="PTHR42718:SF47">
    <property type="entry name" value="METHYL VIOLOGEN RESISTANCE PROTEIN SMVA"/>
    <property type="match status" value="1"/>
</dbReference>
<keyword evidence="4 7" id="KW-0812">Transmembrane</keyword>
<comment type="caution">
    <text evidence="9">The sequence shown here is derived from an EMBL/GenBank/DDBJ whole genome shotgun (WGS) entry which is preliminary data.</text>
</comment>
<comment type="subcellular location">
    <subcellularLocation>
        <location evidence="1">Cell membrane</location>
        <topology evidence="1">Multi-pass membrane protein</topology>
    </subcellularLocation>
</comment>
<feature type="transmembrane region" description="Helical" evidence="7">
    <location>
        <begin position="402"/>
        <end position="422"/>
    </location>
</feature>
<keyword evidence="5 7" id="KW-1133">Transmembrane helix</keyword>
<evidence type="ECO:0000256" key="7">
    <source>
        <dbReference type="SAM" id="Phobius"/>
    </source>
</evidence>
<dbReference type="PROSITE" id="PS00216">
    <property type="entry name" value="SUGAR_TRANSPORT_1"/>
    <property type="match status" value="1"/>
</dbReference>
<dbReference type="Pfam" id="PF07690">
    <property type="entry name" value="MFS_1"/>
    <property type="match status" value="1"/>
</dbReference>
<dbReference type="Gene3D" id="1.20.1250.20">
    <property type="entry name" value="MFS general substrate transporter like domains"/>
    <property type="match status" value="1"/>
</dbReference>
<proteinExistence type="predicted"/>
<dbReference type="EMBL" id="JAPFQL010000072">
    <property type="protein sequence ID" value="MDC5698550.1"/>
    <property type="molecule type" value="Genomic_DNA"/>
</dbReference>
<feature type="transmembrane region" description="Helical" evidence="7">
    <location>
        <begin position="331"/>
        <end position="349"/>
    </location>
</feature>
<feature type="transmembrane region" description="Helical" evidence="7">
    <location>
        <begin position="475"/>
        <end position="495"/>
    </location>
</feature>
<protein>
    <submittedName>
        <fullName evidence="9">MFS transporter</fullName>
    </submittedName>
</protein>
<dbReference type="PROSITE" id="PS50850">
    <property type="entry name" value="MFS"/>
    <property type="match status" value="1"/>
</dbReference>
<evidence type="ECO:0000313" key="9">
    <source>
        <dbReference type="EMBL" id="MDC5698550.1"/>
    </source>
</evidence>
<name>A0ABT5GKX4_9MICO</name>
<feature type="transmembrane region" description="Helical" evidence="7">
    <location>
        <begin position="224"/>
        <end position="245"/>
    </location>
</feature>
<dbReference type="RefSeq" id="WP_272463122.1">
    <property type="nucleotide sequence ID" value="NZ_JAPFQL010000072.1"/>
</dbReference>
<dbReference type="InterPro" id="IPR005829">
    <property type="entry name" value="Sugar_transporter_CS"/>
</dbReference>
<feature type="transmembrane region" description="Helical" evidence="7">
    <location>
        <begin position="257"/>
        <end position="281"/>
    </location>
</feature>
<dbReference type="SUPFAM" id="SSF103473">
    <property type="entry name" value="MFS general substrate transporter"/>
    <property type="match status" value="1"/>
</dbReference>
<feature type="transmembrane region" description="Helical" evidence="7">
    <location>
        <begin position="79"/>
        <end position="98"/>
    </location>
</feature>
<evidence type="ECO:0000256" key="3">
    <source>
        <dbReference type="ARBA" id="ARBA00022475"/>
    </source>
</evidence>
<evidence type="ECO:0000259" key="8">
    <source>
        <dbReference type="PROSITE" id="PS50850"/>
    </source>
</evidence>
<dbReference type="InterPro" id="IPR036259">
    <property type="entry name" value="MFS_trans_sf"/>
</dbReference>
<keyword evidence="6 7" id="KW-0472">Membrane</keyword>
<dbReference type="CDD" id="cd17321">
    <property type="entry name" value="MFS_MMR_MDR_like"/>
    <property type="match status" value="1"/>
</dbReference>
<evidence type="ECO:0000313" key="10">
    <source>
        <dbReference type="Proteomes" id="UP001150259"/>
    </source>
</evidence>
<dbReference type="PANTHER" id="PTHR42718">
    <property type="entry name" value="MAJOR FACILITATOR SUPERFAMILY MULTIDRUG TRANSPORTER MFSC"/>
    <property type="match status" value="1"/>
</dbReference>
<reference evidence="9 10" key="1">
    <citation type="submission" date="2022-11" db="EMBL/GenBank/DDBJ databases">
        <title>Anaerobic phenanthrene biodegradation by a DNRA strain PheN6.</title>
        <authorList>
            <person name="Zhang Z."/>
        </authorList>
    </citation>
    <scope>NUCLEOTIDE SEQUENCE [LARGE SCALE GENOMIC DNA]</scope>
    <source>
        <strain evidence="9 10">PheN6</strain>
    </source>
</reference>
<accession>A0ABT5GKX4</accession>
<evidence type="ECO:0000256" key="5">
    <source>
        <dbReference type="ARBA" id="ARBA00022989"/>
    </source>
</evidence>
<sequence>MAPSTAGRREWTALAVLCLPLLIVSMDVSVLFFAVPHIAEELAPTATQMLWIFDIYGFVLAGLLLTMGNVADRMGRRRLLLLGAFAFGAASVVAAYAPGPEWLILARALLGVGGSTLMPSTLAIIRNLFAEPAQRAKAVGIWSAVLAGGVGIGPVVAGILLEHYWWGSVFLINVPFMLVLLAIGPFLLPESRSETTRVDLLSSVLSLTAVLPVIQALKEFAADGWAPVLVGYLGVGAVAGFLFVWRQGMVRSPMVDLTLFGAQGFGGSIVIQVIGMFGMMGSAILTTQYIQSVLGYSALSAALWSLVPSLLVGGAAPGAAAVAARIGRPPVMAFAFTVAALGFLGIRFAQVESSIWVVLVAASLVAMGLVAVAALVTEYAIGVAPADRSGSVSALVETASELGGALGMAVLGSVLAAVYGSTVSGLLPSGLPEEVSASVGETLGGATVAAGQVGGETGAAILEAAQAAYVSGMHAAVLCAAAAAVLGALVALTALPRHVIHTEAPDAAHPPTRVAP</sequence>
<dbReference type="InterPro" id="IPR020846">
    <property type="entry name" value="MFS_dom"/>
</dbReference>
<feature type="transmembrane region" description="Helical" evidence="7">
    <location>
        <begin position="141"/>
        <end position="161"/>
    </location>
</feature>
<dbReference type="Gene3D" id="1.20.1720.10">
    <property type="entry name" value="Multidrug resistance protein D"/>
    <property type="match status" value="1"/>
</dbReference>
<evidence type="ECO:0000256" key="4">
    <source>
        <dbReference type="ARBA" id="ARBA00022692"/>
    </source>
</evidence>
<organism evidence="9 10">
    <name type="scientific">Intrasporangium calvum</name>
    <dbReference type="NCBI Taxonomy" id="53358"/>
    <lineage>
        <taxon>Bacteria</taxon>
        <taxon>Bacillati</taxon>
        <taxon>Actinomycetota</taxon>
        <taxon>Actinomycetes</taxon>
        <taxon>Micrococcales</taxon>
        <taxon>Intrasporangiaceae</taxon>
        <taxon>Intrasporangium</taxon>
    </lineage>
</organism>
<dbReference type="PRINTS" id="PR01036">
    <property type="entry name" value="TCRTETB"/>
</dbReference>
<evidence type="ECO:0000256" key="2">
    <source>
        <dbReference type="ARBA" id="ARBA00022448"/>
    </source>
</evidence>
<dbReference type="InterPro" id="IPR011701">
    <property type="entry name" value="MFS"/>
</dbReference>
<feature type="transmembrane region" description="Helical" evidence="7">
    <location>
        <begin position="301"/>
        <end position="324"/>
    </location>
</feature>